<name>A0AC60PAT6_IXOPE</name>
<accession>A0AC60PAT6</accession>
<comment type="caution">
    <text evidence="1">The sequence shown here is derived from an EMBL/GenBank/DDBJ whole genome shotgun (WGS) entry which is preliminary data.</text>
</comment>
<dbReference type="EMBL" id="JABSTQ010010961">
    <property type="protein sequence ID" value="KAG0416360.1"/>
    <property type="molecule type" value="Genomic_DNA"/>
</dbReference>
<proteinExistence type="predicted"/>
<gene>
    <name evidence="1" type="ORF">HPB47_006477</name>
</gene>
<dbReference type="Proteomes" id="UP000805193">
    <property type="component" value="Unassembled WGS sequence"/>
</dbReference>
<organism evidence="1 2">
    <name type="scientific">Ixodes persulcatus</name>
    <name type="common">Taiga tick</name>
    <dbReference type="NCBI Taxonomy" id="34615"/>
    <lineage>
        <taxon>Eukaryota</taxon>
        <taxon>Metazoa</taxon>
        <taxon>Ecdysozoa</taxon>
        <taxon>Arthropoda</taxon>
        <taxon>Chelicerata</taxon>
        <taxon>Arachnida</taxon>
        <taxon>Acari</taxon>
        <taxon>Parasitiformes</taxon>
        <taxon>Ixodida</taxon>
        <taxon>Ixodoidea</taxon>
        <taxon>Ixodidae</taxon>
        <taxon>Ixodinae</taxon>
        <taxon>Ixodes</taxon>
    </lineage>
</organism>
<sequence length="146" mass="16734">MKAAFTTRTSAIIYNSGEIRRNLRSRHAAVFLEWAISGRTLRFAAGQLPVHTSRHVKETLEDLSVPQLPCPAKSPDLNIIENVRGIMKRNLSKRKLHHAFQEELWDAACEEWGKLRESPNLSPIIYDSLPKRLRDVLSTLDEATRY</sequence>
<evidence type="ECO:0000313" key="1">
    <source>
        <dbReference type="EMBL" id="KAG0416360.1"/>
    </source>
</evidence>
<keyword evidence="2" id="KW-1185">Reference proteome</keyword>
<evidence type="ECO:0000313" key="2">
    <source>
        <dbReference type="Proteomes" id="UP000805193"/>
    </source>
</evidence>
<reference evidence="1 2" key="1">
    <citation type="journal article" date="2020" name="Cell">
        <title>Large-Scale Comparative Analyses of Tick Genomes Elucidate Their Genetic Diversity and Vector Capacities.</title>
        <authorList>
            <consortium name="Tick Genome and Microbiome Consortium (TIGMIC)"/>
            <person name="Jia N."/>
            <person name="Wang J."/>
            <person name="Shi W."/>
            <person name="Du L."/>
            <person name="Sun Y."/>
            <person name="Zhan W."/>
            <person name="Jiang J.F."/>
            <person name="Wang Q."/>
            <person name="Zhang B."/>
            <person name="Ji P."/>
            <person name="Bell-Sakyi L."/>
            <person name="Cui X.M."/>
            <person name="Yuan T.T."/>
            <person name="Jiang B.G."/>
            <person name="Yang W.F."/>
            <person name="Lam T.T."/>
            <person name="Chang Q.C."/>
            <person name="Ding S.J."/>
            <person name="Wang X.J."/>
            <person name="Zhu J.G."/>
            <person name="Ruan X.D."/>
            <person name="Zhao L."/>
            <person name="Wei J.T."/>
            <person name="Ye R.Z."/>
            <person name="Que T.C."/>
            <person name="Du C.H."/>
            <person name="Zhou Y.H."/>
            <person name="Cheng J.X."/>
            <person name="Dai P.F."/>
            <person name="Guo W.B."/>
            <person name="Han X.H."/>
            <person name="Huang E.J."/>
            <person name="Li L.F."/>
            <person name="Wei W."/>
            <person name="Gao Y.C."/>
            <person name="Liu J.Z."/>
            <person name="Shao H.Z."/>
            <person name="Wang X."/>
            <person name="Wang C.C."/>
            <person name="Yang T.C."/>
            <person name="Huo Q.B."/>
            <person name="Li W."/>
            <person name="Chen H.Y."/>
            <person name="Chen S.E."/>
            <person name="Zhou L.G."/>
            <person name="Ni X.B."/>
            <person name="Tian J.H."/>
            <person name="Sheng Y."/>
            <person name="Liu T."/>
            <person name="Pan Y.S."/>
            <person name="Xia L.Y."/>
            <person name="Li J."/>
            <person name="Zhao F."/>
            <person name="Cao W.C."/>
        </authorList>
    </citation>
    <scope>NUCLEOTIDE SEQUENCE [LARGE SCALE GENOMIC DNA]</scope>
    <source>
        <strain evidence="1">Iper-2018</strain>
    </source>
</reference>
<protein>
    <submittedName>
        <fullName evidence="1">Uncharacterized protein</fullName>
    </submittedName>
</protein>